<accession>A0A1L5PEJ2</accession>
<gene>
    <name evidence="1" type="ORF">AM571_PC00816</name>
</gene>
<proteinExistence type="predicted"/>
<reference evidence="1 2" key="1">
    <citation type="submission" date="2016-09" db="EMBL/GenBank/DDBJ databases">
        <title>The complete genome sequences of Rhizobium gallicum, symbiovars gallicum and phaseoli, symbionts associated to common bean (Phaseolus vulgaris).</title>
        <authorList>
            <person name="Bustos P."/>
            <person name="Santamaria R.I."/>
            <person name="Perez-Carrascal O.M."/>
            <person name="Juarez S."/>
            <person name="Lozano L."/>
            <person name="Martinez-Flores I."/>
            <person name="Martinez-Romero E."/>
            <person name="Cevallos M."/>
            <person name="Romero D."/>
            <person name="Davila G."/>
            <person name="Gonzalez V."/>
        </authorList>
    </citation>
    <scope>NUCLEOTIDE SEQUENCE [LARGE SCALE GENOMIC DNA]</scope>
    <source>
        <strain evidence="1 2">8C-3</strain>
        <plasmid evidence="2">Plasmid prsp8c3c</plasmid>
    </source>
</reference>
<dbReference type="Proteomes" id="UP000185109">
    <property type="component" value="Plasmid pRsp8C3c"/>
</dbReference>
<dbReference type="RefSeq" id="WP_074064406.1">
    <property type="nucleotide sequence ID" value="NZ_CP017244.1"/>
</dbReference>
<organism evidence="1 2">
    <name type="scientific">Rhizobium etli 8C-3</name>
    <dbReference type="NCBI Taxonomy" id="538025"/>
    <lineage>
        <taxon>Bacteria</taxon>
        <taxon>Pseudomonadati</taxon>
        <taxon>Pseudomonadota</taxon>
        <taxon>Alphaproteobacteria</taxon>
        <taxon>Hyphomicrobiales</taxon>
        <taxon>Rhizobiaceae</taxon>
        <taxon>Rhizobium/Agrobacterium group</taxon>
        <taxon>Rhizobium</taxon>
    </lineage>
</organism>
<evidence type="ECO:0008006" key="3">
    <source>
        <dbReference type="Google" id="ProtNLM"/>
    </source>
</evidence>
<dbReference type="EMBL" id="CP017244">
    <property type="protein sequence ID" value="APO78553.1"/>
    <property type="molecule type" value="Genomic_DNA"/>
</dbReference>
<sequence>MTDDPELRLDDYPLDEIDIEAINAFHLGRNLFSASVQLSDKNNEAGRSFLLRMSLDNQIRQEVLLDIDDLILSHVSLSAREHIALQVGGTTHHIHDGTIAIGEGPEAFTNKLWNLDEKTAYLYGDEGTVCFAQGTDWVPIDTGTSAFLRAMHGPAPDLIHVGGDHGTLLRLDGSRWRSIPLGFNHSISALQVALSSDVYLGCENGFCARYANEELTEIVAPGTQICSICEFAGNRYWGDDEYGLYIQKGMELVPFRSLGFVYAMQATDAYLVAVGWKEVFTFNGTEWSGIEFGYDGNLFVRRIDMTREFI</sequence>
<protein>
    <recommendedName>
        <fullName evidence="3">WD40/YVTN repeat-like domain-containing protein</fullName>
    </recommendedName>
</protein>
<name>A0A1L5PEJ2_RHIET</name>
<geneLocation type="plasmid" evidence="2">
    <name>prsp8c3c</name>
</geneLocation>
<evidence type="ECO:0000313" key="1">
    <source>
        <dbReference type="EMBL" id="APO78553.1"/>
    </source>
</evidence>
<keyword evidence="1" id="KW-0614">Plasmid</keyword>
<evidence type="ECO:0000313" key="2">
    <source>
        <dbReference type="Proteomes" id="UP000185109"/>
    </source>
</evidence>
<dbReference type="AlphaFoldDB" id="A0A1L5PEJ2"/>